<protein>
    <submittedName>
        <fullName evidence="1">Uncharacterized protein</fullName>
    </submittedName>
</protein>
<dbReference type="Proteomes" id="UP000830434">
    <property type="component" value="Chromosome"/>
</dbReference>
<dbReference type="KEGG" id="haxz:M0R88_10980"/>
<name>A0A8U0IDB3_9EURY</name>
<dbReference type="RefSeq" id="WP_248653553.1">
    <property type="nucleotide sequence ID" value="NZ_CP096658.1"/>
</dbReference>
<accession>A0A8U0IDB3</accession>
<evidence type="ECO:0000313" key="2">
    <source>
        <dbReference type="Proteomes" id="UP000830434"/>
    </source>
</evidence>
<organism evidence="1 2">
    <name type="scientific">Halorussus gelatinilyticus</name>
    <dbReference type="NCBI Taxonomy" id="2937524"/>
    <lineage>
        <taxon>Archaea</taxon>
        <taxon>Methanobacteriati</taxon>
        <taxon>Methanobacteriota</taxon>
        <taxon>Stenosarchaea group</taxon>
        <taxon>Halobacteria</taxon>
        <taxon>Halobacteriales</taxon>
        <taxon>Haladaptataceae</taxon>
        <taxon>Halorussus</taxon>
    </lineage>
</organism>
<dbReference type="PROSITE" id="PS51318">
    <property type="entry name" value="TAT"/>
    <property type="match status" value="1"/>
</dbReference>
<evidence type="ECO:0000313" key="1">
    <source>
        <dbReference type="EMBL" id="UPV99049.1"/>
    </source>
</evidence>
<dbReference type="AlphaFoldDB" id="A0A8U0IDB3"/>
<keyword evidence="2" id="KW-1185">Reference proteome</keyword>
<proteinExistence type="predicted"/>
<dbReference type="GeneID" id="72190385"/>
<sequence length="227" mass="24310">MFRDDQTDDVNASRRSLLKGVAAGSVAAASAGTASASDAAGYASMAQKEQVRAQYDAEAVVRERVAEHAGEFLAALEAEGLVDSADPADLVTEPKPTGEHLERDRSVNVGAVSADEGLTAHIDLAYRTDEYDLHLIVQPEAGRAYGYLDRGETVQRLDYDSKDGVTIQERCALTEACDNQLCDDNTGNYKVYQVECCEQSGCDVGYVTGCCHQFPGYVDPCCEACGC</sequence>
<reference evidence="1" key="1">
    <citation type="submission" date="2022-04" db="EMBL/GenBank/DDBJ databases">
        <title>Diverse halophilic archaea isolated from saline environments.</title>
        <authorList>
            <person name="Cui H.-L."/>
        </authorList>
    </citation>
    <scope>NUCLEOTIDE SEQUENCE</scope>
    <source>
        <strain evidence="1">XZYJT40</strain>
    </source>
</reference>
<dbReference type="EMBL" id="CP096658">
    <property type="protein sequence ID" value="UPV99049.1"/>
    <property type="molecule type" value="Genomic_DNA"/>
</dbReference>
<dbReference type="InterPro" id="IPR006311">
    <property type="entry name" value="TAT_signal"/>
</dbReference>
<gene>
    <name evidence="1" type="ORF">M0R88_10980</name>
</gene>